<name>A0A6J7K5E6_9ZZZZ</name>
<sequence length="109" mass="12522">MFARPPITPLAVRSLIMPSMRRKPEFNRPWSTSRLLLSYWWSLWNAAGISPSITFAWARVRPAKTSALVGRTPNLSAFLPELRLHTIVRCHCIAIGRNQRRSKLCLVPR</sequence>
<proteinExistence type="predicted"/>
<organism evidence="1">
    <name type="scientific">freshwater metagenome</name>
    <dbReference type="NCBI Taxonomy" id="449393"/>
    <lineage>
        <taxon>unclassified sequences</taxon>
        <taxon>metagenomes</taxon>
        <taxon>ecological metagenomes</taxon>
    </lineage>
</organism>
<dbReference type="AlphaFoldDB" id="A0A6J7K5E6"/>
<gene>
    <name evidence="1" type="ORF">UFOPK3772_01545</name>
</gene>
<reference evidence="1" key="1">
    <citation type="submission" date="2020-05" db="EMBL/GenBank/DDBJ databases">
        <authorList>
            <person name="Chiriac C."/>
            <person name="Salcher M."/>
            <person name="Ghai R."/>
            <person name="Kavagutti S V."/>
        </authorList>
    </citation>
    <scope>NUCLEOTIDE SEQUENCE</scope>
</reference>
<dbReference type="EMBL" id="CAFBNE010000045">
    <property type="protein sequence ID" value="CAB4951078.1"/>
    <property type="molecule type" value="Genomic_DNA"/>
</dbReference>
<protein>
    <submittedName>
        <fullName evidence="1">Unannotated protein</fullName>
    </submittedName>
</protein>
<accession>A0A6J7K5E6</accession>
<evidence type="ECO:0000313" key="1">
    <source>
        <dbReference type="EMBL" id="CAB4951078.1"/>
    </source>
</evidence>